<sequence length="54" mass="6566">MKNPFKDLFLSKMKLNAYLQAFDSCPHKWFLLKYQFSTFKNIKKLFMSTWPISL</sequence>
<evidence type="ECO:0000313" key="1">
    <source>
        <dbReference type="EMBL" id="JAH71806.1"/>
    </source>
</evidence>
<dbReference type="EMBL" id="GBXM01036771">
    <property type="protein sequence ID" value="JAH71806.1"/>
    <property type="molecule type" value="Transcribed_RNA"/>
</dbReference>
<name>A0A0E9V1F2_ANGAN</name>
<proteinExistence type="predicted"/>
<protein>
    <submittedName>
        <fullName evidence="1">Uncharacterized protein</fullName>
    </submittedName>
</protein>
<reference evidence="1" key="2">
    <citation type="journal article" date="2015" name="Fish Shellfish Immunol.">
        <title>Early steps in the European eel (Anguilla anguilla)-Vibrio vulnificus interaction in the gills: Role of the RtxA13 toxin.</title>
        <authorList>
            <person name="Callol A."/>
            <person name="Pajuelo D."/>
            <person name="Ebbesson L."/>
            <person name="Teles M."/>
            <person name="MacKenzie S."/>
            <person name="Amaro C."/>
        </authorList>
    </citation>
    <scope>NUCLEOTIDE SEQUENCE</scope>
</reference>
<dbReference type="AlphaFoldDB" id="A0A0E9V1F2"/>
<reference evidence="1" key="1">
    <citation type="submission" date="2014-11" db="EMBL/GenBank/DDBJ databases">
        <authorList>
            <person name="Amaro Gonzalez C."/>
        </authorList>
    </citation>
    <scope>NUCLEOTIDE SEQUENCE</scope>
</reference>
<accession>A0A0E9V1F2</accession>
<organism evidence="1">
    <name type="scientific">Anguilla anguilla</name>
    <name type="common">European freshwater eel</name>
    <name type="synonym">Muraena anguilla</name>
    <dbReference type="NCBI Taxonomy" id="7936"/>
    <lineage>
        <taxon>Eukaryota</taxon>
        <taxon>Metazoa</taxon>
        <taxon>Chordata</taxon>
        <taxon>Craniata</taxon>
        <taxon>Vertebrata</taxon>
        <taxon>Euteleostomi</taxon>
        <taxon>Actinopterygii</taxon>
        <taxon>Neopterygii</taxon>
        <taxon>Teleostei</taxon>
        <taxon>Anguilliformes</taxon>
        <taxon>Anguillidae</taxon>
        <taxon>Anguilla</taxon>
    </lineage>
</organism>